<evidence type="ECO:0000256" key="2">
    <source>
        <dbReference type="ARBA" id="ARBA00023125"/>
    </source>
</evidence>
<dbReference type="SMART" id="SM00342">
    <property type="entry name" value="HTH_ARAC"/>
    <property type="match status" value="1"/>
</dbReference>
<feature type="domain" description="HTH araC/xylS-type" evidence="4">
    <location>
        <begin position="155"/>
        <end position="253"/>
    </location>
</feature>
<dbReference type="Gene3D" id="1.10.10.60">
    <property type="entry name" value="Homeodomain-like"/>
    <property type="match status" value="1"/>
</dbReference>
<dbReference type="InterPro" id="IPR050204">
    <property type="entry name" value="AraC_XylS_family_regulators"/>
</dbReference>
<dbReference type="SUPFAM" id="SSF46689">
    <property type="entry name" value="Homeodomain-like"/>
    <property type="match status" value="1"/>
</dbReference>
<dbReference type="PANTHER" id="PTHR46796:SF14">
    <property type="entry name" value="TRANSCRIPTIONAL REGULATORY PROTEIN"/>
    <property type="match status" value="1"/>
</dbReference>
<accession>A0A1H3SIR7</accession>
<dbReference type="STRING" id="589385.SAMN05421504_11412"/>
<dbReference type="Pfam" id="PF12833">
    <property type="entry name" value="HTH_18"/>
    <property type="match status" value="1"/>
</dbReference>
<keyword evidence="6" id="KW-1185">Reference proteome</keyword>
<dbReference type="PROSITE" id="PS01124">
    <property type="entry name" value="HTH_ARAC_FAMILY_2"/>
    <property type="match status" value="1"/>
</dbReference>
<name>A0A1H3SIR7_9PSEU</name>
<evidence type="ECO:0000256" key="1">
    <source>
        <dbReference type="ARBA" id="ARBA00023015"/>
    </source>
</evidence>
<gene>
    <name evidence="5" type="ORF">SAMN05421504_11412</name>
</gene>
<dbReference type="EMBL" id="FNON01000014">
    <property type="protein sequence ID" value="SDZ37578.1"/>
    <property type="molecule type" value="Genomic_DNA"/>
</dbReference>
<dbReference type="AlphaFoldDB" id="A0A1H3SIR7"/>
<evidence type="ECO:0000313" key="6">
    <source>
        <dbReference type="Proteomes" id="UP000199515"/>
    </source>
</evidence>
<dbReference type="Proteomes" id="UP000199515">
    <property type="component" value="Unassembled WGS sequence"/>
</dbReference>
<keyword evidence="3" id="KW-0804">Transcription</keyword>
<proteinExistence type="predicted"/>
<dbReference type="GO" id="GO:0043565">
    <property type="term" value="F:sequence-specific DNA binding"/>
    <property type="evidence" value="ECO:0007669"/>
    <property type="project" value="InterPro"/>
</dbReference>
<dbReference type="GO" id="GO:0003700">
    <property type="term" value="F:DNA-binding transcription factor activity"/>
    <property type="evidence" value="ECO:0007669"/>
    <property type="project" value="InterPro"/>
</dbReference>
<organism evidence="5 6">
    <name type="scientific">Amycolatopsis xylanica</name>
    <dbReference type="NCBI Taxonomy" id="589385"/>
    <lineage>
        <taxon>Bacteria</taxon>
        <taxon>Bacillati</taxon>
        <taxon>Actinomycetota</taxon>
        <taxon>Actinomycetes</taxon>
        <taxon>Pseudonocardiales</taxon>
        <taxon>Pseudonocardiaceae</taxon>
        <taxon>Amycolatopsis</taxon>
    </lineage>
</organism>
<sequence>MRTAVEIARRPGFSVSTVTCHDDHTRWSAPEPGGRHGVVLARRGRFRRRADGRAADVDTTAAYFSTPDVEEQFAHPDGGDVCTSLEFTPELWRSIAGEQPTGHAIYVDARVELVHRRLLRATADVDYALAEHLVHLLVLALGTEPKEHADAALVASVREAVLADHPAASGLVPLAEYFGVSPFRLSRAFSRVTGVSLTRYRNRVRVGRALERLEGGDTALAELAAELGFADQAHLTRTMREHSGHSPMAVRRLLTTNGGYR</sequence>
<dbReference type="OrthoDB" id="4549023at2"/>
<dbReference type="PANTHER" id="PTHR46796">
    <property type="entry name" value="HTH-TYPE TRANSCRIPTIONAL ACTIVATOR RHAS-RELATED"/>
    <property type="match status" value="1"/>
</dbReference>
<reference evidence="5 6" key="1">
    <citation type="submission" date="2016-10" db="EMBL/GenBank/DDBJ databases">
        <authorList>
            <person name="de Groot N.N."/>
        </authorList>
    </citation>
    <scope>NUCLEOTIDE SEQUENCE [LARGE SCALE GENOMIC DNA]</scope>
    <source>
        <strain evidence="5 6">CPCC 202699</strain>
    </source>
</reference>
<dbReference type="RefSeq" id="WP_091299186.1">
    <property type="nucleotide sequence ID" value="NZ_FNON01000014.1"/>
</dbReference>
<evidence type="ECO:0000259" key="4">
    <source>
        <dbReference type="PROSITE" id="PS01124"/>
    </source>
</evidence>
<keyword evidence="2 5" id="KW-0238">DNA-binding</keyword>
<dbReference type="InterPro" id="IPR018060">
    <property type="entry name" value="HTH_AraC"/>
</dbReference>
<protein>
    <submittedName>
        <fullName evidence="5">AraC-type DNA-binding protein</fullName>
    </submittedName>
</protein>
<keyword evidence="1" id="KW-0805">Transcription regulation</keyword>
<evidence type="ECO:0000256" key="3">
    <source>
        <dbReference type="ARBA" id="ARBA00023163"/>
    </source>
</evidence>
<evidence type="ECO:0000313" key="5">
    <source>
        <dbReference type="EMBL" id="SDZ37578.1"/>
    </source>
</evidence>
<dbReference type="InterPro" id="IPR009057">
    <property type="entry name" value="Homeodomain-like_sf"/>
</dbReference>